<dbReference type="EMBL" id="JGDS01000062">
    <property type="protein sequence ID" value="EXZ72072.1"/>
    <property type="molecule type" value="Genomic_DNA"/>
</dbReference>
<comment type="caution">
    <text evidence="1">The sequence shown here is derived from an EMBL/GenBank/DDBJ whole genome shotgun (WGS) entry which is preliminary data.</text>
</comment>
<reference evidence="1 2" key="1">
    <citation type="submission" date="2014-02" db="EMBL/GenBank/DDBJ databases">
        <authorList>
            <person name="Sears C."/>
            <person name="Carroll K."/>
            <person name="Sack B.R."/>
            <person name="Qadri F."/>
            <person name="Myers L.L."/>
            <person name="Chung G.-T."/>
            <person name="Escheverria P."/>
            <person name="Fraser C.M."/>
            <person name="Sadzewicz L."/>
            <person name="Shefchek K.A."/>
            <person name="Tallon L."/>
            <person name="Das S.P."/>
            <person name="Daugherty S."/>
            <person name="Mongodin E.F."/>
        </authorList>
    </citation>
    <scope>NUCLEOTIDE SEQUENCE [LARGE SCALE GENOMIC DNA]</scope>
    <source>
        <strain evidence="1 2">3976T8</strain>
    </source>
</reference>
<name>A0A016BTI8_BACFG</name>
<gene>
    <name evidence="1" type="ORF">M123_3491</name>
</gene>
<dbReference type="Proteomes" id="UP000020938">
    <property type="component" value="Unassembled WGS sequence"/>
</dbReference>
<accession>A0A016BTI8</accession>
<dbReference type="PATRIC" id="fig|1339314.3.peg.3642"/>
<sequence>MILQNTSMTKIRVYTERIKGIRYWNGWRIRKQTYQRH</sequence>
<proteinExistence type="predicted"/>
<evidence type="ECO:0000313" key="2">
    <source>
        <dbReference type="Proteomes" id="UP000020938"/>
    </source>
</evidence>
<evidence type="ECO:0000313" key="1">
    <source>
        <dbReference type="EMBL" id="EXZ72072.1"/>
    </source>
</evidence>
<organism evidence="1 2">
    <name type="scientific">Bacteroides fragilis str. 3976T8</name>
    <dbReference type="NCBI Taxonomy" id="1339314"/>
    <lineage>
        <taxon>Bacteria</taxon>
        <taxon>Pseudomonadati</taxon>
        <taxon>Bacteroidota</taxon>
        <taxon>Bacteroidia</taxon>
        <taxon>Bacteroidales</taxon>
        <taxon>Bacteroidaceae</taxon>
        <taxon>Bacteroides</taxon>
    </lineage>
</organism>
<dbReference type="AlphaFoldDB" id="A0A016BTI8"/>
<protein>
    <submittedName>
        <fullName evidence="1">Uncharacterized protein</fullName>
    </submittedName>
</protein>